<gene>
    <name evidence="2" type="ORF">Acr_00g0086480</name>
</gene>
<feature type="region of interest" description="Disordered" evidence="1">
    <location>
        <begin position="199"/>
        <end position="247"/>
    </location>
</feature>
<dbReference type="Proteomes" id="UP000585474">
    <property type="component" value="Unassembled WGS sequence"/>
</dbReference>
<proteinExistence type="predicted"/>
<evidence type="ECO:0000313" key="3">
    <source>
        <dbReference type="Proteomes" id="UP000585474"/>
    </source>
</evidence>
<name>A0A7J0DVR7_9ERIC</name>
<accession>A0A7J0DVR7</accession>
<organism evidence="2 3">
    <name type="scientific">Actinidia rufa</name>
    <dbReference type="NCBI Taxonomy" id="165716"/>
    <lineage>
        <taxon>Eukaryota</taxon>
        <taxon>Viridiplantae</taxon>
        <taxon>Streptophyta</taxon>
        <taxon>Embryophyta</taxon>
        <taxon>Tracheophyta</taxon>
        <taxon>Spermatophyta</taxon>
        <taxon>Magnoliopsida</taxon>
        <taxon>eudicotyledons</taxon>
        <taxon>Gunneridae</taxon>
        <taxon>Pentapetalae</taxon>
        <taxon>asterids</taxon>
        <taxon>Ericales</taxon>
        <taxon>Actinidiaceae</taxon>
        <taxon>Actinidia</taxon>
    </lineage>
</organism>
<evidence type="ECO:0000313" key="2">
    <source>
        <dbReference type="EMBL" id="GFS43699.1"/>
    </source>
</evidence>
<evidence type="ECO:0000256" key="1">
    <source>
        <dbReference type="SAM" id="MobiDB-lite"/>
    </source>
</evidence>
<dbReference type="AlphaFoldDB" id="A0A7J0DVR7"/>
<feature type="compositionally biased region" description="Basic and acidic residues" evidence="1">
    <location>
        <begin position="199"/>
        <end position="235"/>
    </location>
</feature>
<comment type="caution">
    <text evidence="2">The sequence shown here is derived from an EMBL/GenBank/DDBJ whole genome shotgun (WGS) entry which is preliminary data.</text>
</comment>
<dbReference type="EMBL" id="BJWL01000427">
    <property type="protein sequence ID" value="GFS43699.1"/>
    <property type="molecule type" value="Genomic_DNA"/>
</dbReference>
<reference evidence="3" key="1">
    <citation type="submission" date="2019-07" db="EMBL/GenBank/DDBJ databases">
        <title>De Novo Assembly of kiwifruit Actinidia rufa.</title>
        <authorList>
            <person name="Sugita-Konishi S."/>
            <person name="Sato K."/>
            <person name="Mori E."/>
            <person name="Abe Y."/>
            <person name="Kisaki G."/>
            <person name="Hamano K."/>
            <person name="Suezawa K."/>
            <person name="Otani M."/>
            <person name="Fukuda T."/>
            <person name="Manabe T."/>
            <person name="Gomi K."/>
            <person name="Tabuchi M."/>
            <person name="Akimitsu K."/>
            <person name="Kataoka I."/>
        </authorList>
    </citation>
    <scope>NUCLEOTIDE SEQUENCE [LARGE SCALE GENOMIC DNA]</scope>
    <source>
        <strain evidence="3">cv. Fuchu</strain>
    </source>
</reference>
<protein>
    <submittedName>
        <fullName evidence="2">Uncharacterized protein</fullName>
    </submittedName>
</protein>
<keyword evidence="3" id="KW-1185">Reference proteome</keyword>
<sequence>MIMIRKLAKALVRHILYKVEDADHRACTLGEIGVLLFQNLNLQARLTIWMARKPEDIEGHLAEMTKLLNAETSLIPRRSRTLVVGLMPSTPEHVHVANSARSIWKQDGSNGPSTFVQEFDGTLGLLRQGDVQGFFYYFEGIDEVVLEVEGASDKVVVLTMMEGLRSRSLFDSLSKNVLETQSALQSKADKYIAVEELAEAKGQRRGKDDHKRKEPDSRRANSKDEVKGKRSDQDCHALQPGLCESWA</sequence>